<evidence type="ECO:0000256" key="1">
    <source>
        <dbReference type="ARBA" id="ARBA00004123"/>
    </source>
</evidence>
<dbReference type="InterPro" id="IPR035000">
    <property type="entry name" value="PTBP1_RRM1"/>
</dbReference>
<evidence type="ECO:0000313" key="20">
    <source>
        <dbReference type="Proteomes" id="UP000299084"/>
    </source>
</evidence>
<comment type="subunit">
    <text evidence="15">Monomer. Part of a ternary complex containing KHSRP, PTBP1, PTBP2 and HNRPH1. Interacts with RAVER1 and SFPQ.</text>
</comment>
<keyword evidence="12" id="KW-0508">mRNA splicing</keyword>
<keyword evidence="3" id="KW-0678">Repressor</keyword>
<evidence type="ECO:0000256" key="17">
    <source>
        <dbReference type="SAM" id="MobiDB-lite"/>
    </source>
</evidence>
<sequence>MEGLEEPTLGSGDQAGPALSPAEVLWGFPYLTLFFSLLCSIVPDIAVGTKRGSDELFSACVTNGPFIMSSNSASTANGNDSKKFKGDSRSAGVPSRVIHVRKLPSDVTEGEVISLGLPFGKVTNLLMLKGKNQAFIEMNTEEAANTMVNYYTSVTPVLRGQPIYIQFSNHKELKTDSSPNQAVRCPSGAGGGQRAWGQRDSKLFPPQRAQAALQAVNSVQSGNLALAASAAAVDAGMAMAGQSPVLRIIVENLFYPVTLDVLHQIFSKFGTVLKIITFTKNNQFQALLQYADPMSAQHAKLSLDGQNIYNACCTLRIDFSKLTSLNVKYNNDKSRDYTRPDLPSGDSQPALDQTVAAAFGAPGIMSASPYAGAGFPPTFAIPQAAGTQTPYSTLAPHVRSCGSPPFLGTGLWVPMEPGQGSYAGAQRQNKQTFGKSRPCAGCVGRGGWREAAVGSGGSVPCPRAFEGVYGDVQRVKILFNKKENALVQMADGSQAQLALSPLNGHKLHGNQCHITLSSTRMCSAAPRGPGRPGPPQDYGNSPLHRFKTRLQELPEHLPALRHPAPLQHPDLGLTPPSHRPSVSEDDLKMLFSSNGWVVKGFKFSSGVEPPPPPGKDRKMALIQVAGGGGHPGTHCLHNHDLGETHHPAGVLLQVHHLGPQDPCQVPGHNFRHSRKKPL</sequence>
<evidence type="ECO:0000256" key="13">
    <source>
        <dbReference type="ARBA" id="ARBA00023242"/>
    </source>
</evidence>
<dbReference type="GO" id="GO:0008380">
    <property type="term" value="P:RNA splicing"/>
    <property type="evidence" value="ECO:0007669"/>
    <property type="project" value="UniProtKB-KW"/>
</dbReference>
<dbReference type="GO" id="GO:0006397">
    <property type="term" value="P:mRNA processing"/>
    <property type="evidence" value="ECO:0007669"/>
    <property type="project" value="UniProtKB-KW"/>
</dbReference>
<dbReference type="InterPro" id="IPR012677">
    <property type="entry name" value="Nucleotide-bd_a/b_plait_sf"/>
</dbReference>
<protein>
    <recommendedName>
        <fullName evidence="2">Polypyrimidine tract-binding protein 1</fullName>
    </recommendedName>
</protein>
<evidence type="ECO:0000256" key="11">
    <source>
        <dbReference type="ARBA" id="ARBA00023159"/>
    </source>
</evidence>
<name>A0A5N4CL86_CAMDR</name>
<comment type="subcellular location">
    <subcellularLocation>
        <location evidence="1">Nucleus</location>
    </subcellularLocation>
</comment>
<comment type="function">
    <text evidence="14">Plays a role in pre-mRNA splicing and in the regulation of alternative splicing events. Activates exon skipping of its own pre-mRNA during muscle cell differentiation. Binds to the polypyrimidine tract of introns. May promote RNA looping when bound to two separate polypyrimidine tracts in the same pre-mRNA. May promote the binding of U2 snRNP to pre-mRNA. Cooperates with RAVER1 to modulate switching between mutually exclusive exons during maturation of the TPM1 pre-mRNA. Represses the splicing of MAPT/Tau exon 10. Binds to polypyrimidine-rich controlling element (PCE) of CFTR and promotes exon skipping of CFTR exon 9, thereby antagonizing TIA1 and its role in exon inclusion of CFTR exon 9. Plays a role in the splicing of pyruvate kinase PKM by binding repressively to a polypyrimidine tract flanking PKM exon 9, inhibiting exon 9 inclusion and resulting in exon 10 inclusion and production of the PKM M2 isoform.</text>
</comment>
<evidence type="ECO:0000256" key="9">
    <source>
        <dbReference type="ARBA" id="ARBA00022884"/>
    </source>
</evidence>
<gene>
    <name evidence="19" type="ORF">Cadr_000025046</name>
</gene>
<dbReference type="CDD" id="cd12782">
    <property type="entry name" value="RRM2_PTBP1"/>
    <property type="match status" value="1"/>
</dbReference>
<keyword evidence="10" id="KW-0007">Acetylation</keyword>
<dbReference type="InterPro" id="IPR000504">
    <property type="entry name" value="RRM_dom"/>
</dbReference>
<dbReference type="InterPro" id="IPR021790">
    <property type="entry name" value="PTBP1-like_RRM2"/>
</dbReference>
<evidence type="ECO:0000256" key="12">
    <source>
        <dbReference type="ARBA" id="ARBA00023187"/>
    </source>
</evidence>
<evidence type="ECO:0000256" key="7">
    <source>
        <dbReference type="ARBA" id="ARBA00022737"/>
    </source>
</evidence>
<keyword evidence="6" id="KW-0507">mRNA processing</keyword>
<dbReference type="Gene3D" id="3.30.70.330">
    <property type="match status" value="3"/>
</dbReference>
<evidence type="ECO:0000256" key="15">
    <source>
        <dbReference type="ARBA" id="ARBA00065258"/>
    </source>
</evidence>
<comment type="caution">
    <text evidence="19">The sequence shown here is derived from an EMBL/GenBank/DDBJ whole genome shotgun (WGS) entry which is preliminary data.</text>
</comment>
<keyword evidence="13" id="KW-0539">Nucleus</keyword>
<keyword evidence="7" id="KW-0677">Repeat</keyword>
<feature type="region of interest" description="Disordered" evidence="17">
    <location>
        <begin position="561"/>
        <end position="582"/>
    </location>
</feature>
<dbReference type="PROSITE" id="PS50102">
    <property type="entry name" value="RRM"/>
    <property type="match status" value="2"/>
</dbReference>
<evidence type="ECO:0000256" key="3">
    <source>
        <dbReference type="ARBA" id="ARBA00022491"/>
    </source>
</evidence>
<evidence type="ECO:0000256" key="4">
    <source>
        <dbReference type="ARBA" id="ARBA00022499"/>
    </source>
</evidence>
<keyword evidence="11" id="KW-0010">Activator</keyword>
<keyword evidence="20" id="KW-1185">Reference proteome</keyword>
<keyword evidence="8" id="KW-0832">Ubl conjugation</keyword>
<reference evidence="19 20" key="1">
    <citation type="journal article" date="2019" name="Mol. Ecol. Resour.">
        <title>Improving Illumina assemblies with Hi-C and long reads: an example with the North African dromedary.</title>
        <authorList>
            <person name="Elbers J.P."/>
            <person name="Rogers M.F."/>
            <person name="Perelman P.L."/>
            <person name="Proskuryakova A.A."/>
            <person name="Serdyukova N.A."/>
            <person name="Johnson W.E."/>
            <person name="Horin P."/>
            <person name="Corander J."/>
            <person name="Murphy D."/>
            <person name="Burger P.A."/>
        </authorList>
    </citation>
    <scope>NUCLEOTIDE SEQUENCE [LARGE SCALE GENOMIC DNA]</scope>
    <source>
        <strain evidence="19">Drom800</strain>
        <tissue evidence="19">Blood</tissue>
    </source>
</reference>
<dbReference type="Pfam" id="PF11835">
    <property type="entry name" value="RRM_8"/>
    <property type="match status" value="1"/>
</dbReference>
<proteinExistence type="predicted"/>
<dbReference type="Pfam" id="PF13893">
    <property type="entry name" value="RRM_5"/>
    <property type="match status" value="2"/>
</dbReference>
<evidence type="ECO:0000313" key="19">
    <source>
        <dbReference type="EMBL" id="KAB1259689.1"/>
    </source>
</evidence>
<feature type="region of interest" description="Disordered" evidence="17">
    <location>
        <begin position="175"/>
        <end position="197"/>
    </location>
</feature>
<dbReference type="Proteomes" id="UP000299084">
    <property type="component" value="Unassembled WGS sequence"/>
</dbReference>
<evidence type="ECO:0000259" key="18">
    <source>
        <dbReference type="PROSITE" id="PS50102"/>
    </source>
</evidence>
<dbReference type="SMART" id="SM00360">
    <property type="entry name" value="RRM"/>
    <property type="match status" value="2"/>
</dbReference>
<dbReference type="InterPro" id="IPR006536">
    <property type="entry name" value="HnRNP-L/PTB"/>
</dbReference>
<organism evidence="19 20">
    <name type="scientific">Camelus dromedarius</name>
    <name type="common">Dromedary</name>
    <name type="synonym">Arabian camel</name>
    <dbReference type="NCBI Taxonomy" id="9838"/>
    <lineage>
        <taxon>Eukaryota</taxon>
        <taxon>Metazoa</taxon>
        <taxon>Chordata</taxon>
        <taxon>Craniata</taxon>
        <taxon>Vertebrata</taxon>
        <taxon>Euteleostomi</taxon>
        <taxon>Mammalia</taxon>
        <taxon>Eutheria</taxon>
        <taxon>Laurasiatheria</taxon>
        <taxon>Artiodactyla</taxon>
        <taxon>Tylopoda</taxon>
        <taxon>Camelidae</taxon>
        <taxon>Camelus</taxon>
    </lineage>
</organism>
<feature type="region of interest" description="Disordered" evidence="17">
    <location>
        <begin position="71"/>
        <end position="90"/>
    </location>
</feature>
<dbReference type="PANTHER" id="PTHR15592">
    <property type="entry name" value="MATRIN 3/NUCLEAR PROTEIN 220-RELATED"/>
    <property type="match status" value="1"/>
</dbReference>
<evidence type="ECO:0000256" key="14">
    <source>
        <dbReference type="ARBA" id="ARBA00055436"/>
    </source>
</evidence>
<dbReference type="GO" id="GO:0005634">
    <property type="term" value="C:nucleus"/>
    <property type="evidence" value="ECO:0007669"/>
    <property type="project" value="UniProtKB-SubCell"/>
</dbReference>
<dbReference type="FunFam" id="3.30.70.330:FF:000018">
    <property type="entry name" value="Polypyrimidine tract-binding protein 2 isoform 1"/>
    <property type="match status" value="1"/>
</dbReference>
<dbReference type="SUPFAM" id="SSF54928">
    <property type="entry name" value="RNA-binding domain, RBD"/>
    <property type="match status" value="3"/>
</dbReference>
<dbReference type="AlphaFoldDB" id="A0A5N4CL86"/>
<evidence type="ECO:0000256" key="5">
    <source>
        <dbReference type="ARBA" id="ARBA00022553"/>
    </source>
</evidence>
<evidence type="ECO:0000256" key="10">
    <source>
        <dbReference type="ARBA" id="ARBA00022990"/>
    </source>
</evidence>
<dbReference type="CDD" id="cd12777">
    <property type="entry name" value="RRM1_PTBP1"/>
    <property type="match status" value="1"/>
</dbReference>
<evidence type="ECO:0000256" key="8">
    <source>
        <dbReference type="ARBA" id="ARBA00022843"/>
    </source>
</evidence>
<dbReference type="InterPro" id="IPR035979">
    <property type="entry name" value="RBD_domain_sf"/>
</dbReference>
<dbReference type="FunFam" id="3.30.70.330:FF:000032">
    <property type="entry name" value="Polypyrimidine tract-binding protein 2 isoform 1"/>
    <property type="match status" value="1"/>
</dbReference>
<dbReference type="GO" id="GO:0003723">
    <property type="term" value="F:RNA binding"/>
    <property type="evidence" value="ECO:0007669"/>
    <property type="project" value="UniProtKB-UniRule"/>
</dbReference>
<accession>A0A5N4CL86</accession>
<dbReference type="NCBIfam" id="TIGR01649">
    <property type="entry name" value="hnRNP-L_PTB"/>
    <property type="match status" value="1"/>
</dbReference>
<keyword evidence="4" id="KW-1017">Isopeptide bond</keyword>
<keyword evidence="9 16" id="KW-0694">RNA-binding</keyword>
<keyword evidence="5" id="KW-0597">Phosphoprotein</keyword>
<feature type="domain" description="RRM" evidence="18">
    <location>
        <begin position="246"/>
        <end position="322"/>
    </location>
</feature>
<evidence type="ECO:0000256" key="2">
    <source>
        <dbReference type="ARBA" id="ARBA00019540"/>
    </source>
</evidence>
<dbReference type="EMBL" id="JWIN03000022">
    <property type="protein sequence ID" value="KAB1259689.1"/>
    <property type="molecule type" value="Genomic_DNA"/>
</dbReference>
<evidence type="ECO:0000256" key="6">
    <source>
        <dbReference type="ARBA" id="ARBA00022664"/>
    </source>
</evidence>
<feature type="domain" description="RRM" evidence="18">
    <location>
        <begin position="96"/>
        <end position="180"/>
    </location>
</feature>
<evidence type="ECO:0000256" key="16">
    <source>
        <dbReference type="PROSITE-ProRule" id="PRU00176"/>
    </source>
</evidence>